<dbReference type="EMBL" id="CZRL01000104">
    <property type="protein sequence ID" value="CUS54690.1"/>
    <property type="molecule type" value="Genomic_DNA"/>
</dbReference>
<name>A0A160TVC9_9ZZZZ</name>
<dbReference type="Gene3D" id="1.10.246.130">
    <property type="match status" value="1"/>
</dbReference>
<proteinExistence type="predicted"/>
<dbReference type="InterPro" id="IPR043137">
    <property type="entry name" value="GGT_ssub_C"/>
</dbReference>
<dbReference type="InterPro" id="IPR043138">
    <property type="entry name" value="GGT_lsub"/>
</dbReference>
<dbReference type="EC" id="2.3.2.2" evidence="1"/>
<evidence type="ECO:0000313" key="1">
    <source>
        <dbReference type="EMBL" id="CUS54690.1"/>
    </source>
</evidence>
<dbReference type="GO" id="GO:0103068">
    <property type="term" value="F:leukotriene C4 gamma-glutamyl transferase activity"/>
    <property type="evidence" value="ECO:0007669"/>
    <property type="project" value="UniProtKB-EC"/>
</dbReference>
<sequence>MTDYRAHRPTIMGTTHMVCAGHNLAAAAGYRILEEGGNAIDAGIAAGIAINVVLPENTNFGGVAPIMIYLAETNSVVTISGLGRWPRAASIDYFNQEHDGDLPLGILRAVVPSAPDAWLTALERYGTLSLEQVITPALELAEEGFPISEVVRNEIVNQFTTGPIWETNGKIFRPEGRLPQTGDRIVQSALANTFKRLINIEHRARDCGRSAAIRAARDYFYKGELAREIAAFSESEGGLLRYEDLRDFSVGHEAPVSGQFKNYSIYTCGPWCQGPVVAQVLQMLANDNLKDVGHNTSSYIHLISEALNLAFSDREHYFGDPDFVDVPISTLLSLAYTQTRRAEINPAKAFGEMPPPGKTEIEPHYPALSPYAGQPNSGAKTDTSYTCTVDRWGNAFSATPSDQNTPNPIIPELGFSLSCRGYQSWLDPAHASSIEPWKRPRLTPNPAIALKDGKLFMPFGCPGGDAQCQAMVQVFLNIVEFGMAPQVAVEQPRFATWNFPNSFWPHEYLPGRLNLESRLNPELIEQLKQLGHDVVLTEDWDPMYMGVMGAITVDTDAGLIRAGADPRRDTYAIGR</sequence>
<reference evidence="1" key="1">
    <citation type="submission" date="2015-10" db="EMBL/GenBank/DDBJ databases">
        <authorList>
            <person name="Gilbert D.G."/>
        </authorList>
    </citation>
    <scope>NUCLEOTIDE SEQUENCE</scope>
</reference>
<dbReference type="SUPFAM" id="SSF56235">
    <property type="entry name" value="N-terminal nucleophile aminohydrolases (Ntn hydrolases)"/>
    <property type="match status" value="1"/>
</dbReference>
<keyword evidence="1" id="KW-0012">Acyltransferase</keyword>
<dbReference type="PANTHER" id="PTHR43881:SF1">
    <property type="entry name" value="GAMMA-GLUTAMYLTRANSPEPTIDASE (AFU_ORTHOLOGUE AFUA_4G13580)"/>
    <property type="match status" value="1"/>
</dbReference>
<protein>
    <submittedName>
        <fullName evidence="1">Gamma-glutamyltranspeptidase</fullName>
        <ecNumber evidence="1">2.3.2.2</ecNumber>
    </submittedName>
</protein>
<dbReference type="Gene3D" id="3.60.20.40">
    <property type="match status" value="1"/>
</dbReference>
<dbReference type="AlphaFoldDB" id="A0A160TVC9"/>
<dbReference type="PRINTS" id="PR01210">
    <property type="entry name" value="GGTRANSPTASE"/>
</dbReference>
<organism evidence="1">
    <name type="scientific">hydrothermal vent metagenome</name>
    <dbReference type="NCBI Taxonomy" id="652676"/>
    <lineage>
        <taxon>unclassified sequences</taxon>
        <taxon>metagenomes</taxon>
        <taxon>ecological metagenomes</taxon>
    </lineage>
</organism>
<accession>A0A160TVC9</accession>
<keyword evidence="1" id="KW-0808">Transferase</keyword>
<dbReference type="PANTHER" id="PTHR43881">
    <property type="entry name" value="GAMMA-GLUTAMYLTRANSPEPTIDASE (AFU_ORTHOLOGUE AFUA_4G13580)"/>
    <property type="match status" value="1"/>
</dbReference>
<gene>
    <name evidence="1" type="ORF">MGWOODY_XGa917</name>
</gene>
<dbReference type="InterPro" id="IPR052896">
    <property type="entry name" value="GGT-like_enzyme"/>
</dbReference>
<dbReference type="InterPro" id="IPR029055">
    <property type="entry name" value="Ntn_hydrolases_N"/>
</dbReference>
<dbReference type="Pfam" id="PF01019">
    <property type="entry name" value="G_glu_transpept"/>
    <property type="match status" value="1"/>
</dbReference>